<evidence type="ECO:0000256" key="6">
    <source>
        <dbReference type="RuleBase" id="RU003942"/>
    </source>
</evidence>
<name>A0A7X3CUD9_9BACL</name>
<keyword evidence="2" id="KW-1003">Cell membrane</keyword>
<dbReference type="GO" id="GO:0022857">
    <property type="term" value="F:transmembrane transporter activity"/>
    <property type="evidence" value="ECO:0007669"/>
    <property type="project" value="InterPro"/>
</dbReference>
<keyword evidence="4 7" id="KW-1133">Transmembrane helix</keyword>
<evidence type="ECO:0000313" key="8">
    <source>
        <dbReference type="EMBL" id="MUG73417.1"/>
    </source>
</evidence>
<dbReference type="AlphaFoldDB" id="A0A7X3CUD9"/>
<comment type="caution">
    <text evidence="8">The sequence shown here is derived from an EMBL/GenBank/DDBJ whole genome shotgun (WGS) entry which is preliminary data.</text>
</comment>
<dbReference type="PANTHER" id="PTHR30561">
    <property type="entry name" value="SMR FAMILY PROTON-DEPENDENT DRUG EFFLUX TRANSPORTER SUGE"/>
    <property type="match status" value="1"/>
</dbReference>
<feature type="transmembrane region" description="Helical" evidence="7">
    <location>
        <begin position="45"/>
        <end position="64"/>
    </location>
</feature>
<sequence length="119" mass="12675">MQAYMYLLLSVPLGAIGQVLMKWGAMLTPAEVTGSVWHRNIQMFTNAPILSGLGLYAVSVAFWICGLRSIPLSKAYPMVAGGYIIVFVLAAVIFHEPVTLPKMGGLALIALGVLVLAIS</sequence>
<feature type="transmembrane region" description="Helical" evidence="7">
    <location>
        <begin position="76"/>
        <end position="94"/>
    </location>
</feature>
<keyword evidence="5 7" id="KW-0472">Membrane</keyword>
<comment type="similarity">
    <text evidence="6">Belongs to the drug/metabolite transporter (DMT) superfamily. Small multidrug resistance (SMR) (TC 2.A.7.1) family.</text>
</comment>
<dbReference type="RefSeq" id="WP_127608871.1">
    <property type="nucleotide sequence ID" value="NZ_JARTHJ010000191.1"/>
</dbReference>
<protein>
    <submittedName>
        <fullName evidence="8">Cation/cationic drug transporter</fullName>
    </submittedName>
</protein>
<keyword evidence="9" id="KW-1185">Reference proteome</keyword>
<evidence type="ECO:0000256" key="2">
    <source>
        <dbReference type="ARBA" id="ARBA00022475"/>
    </source>
</evidence>
<evidence type="ECO:0000256" key="5">
    <source>
        <dbReference type="ARBA" id="ARBA00023136"/>
    </source>
</evidence>
<dbReference type="InterPro" id="IPR000390">
    <property type="entry name" value="Small_drug/metabolite_transptr"/>
</dbReference>
<evidence type="ECO:0000256" key="1">
    <source>
        <dbReference type="ARBA" id="ARBA00004651"/>
    </source>
</evidence>
<proteinExistence type="inferred from homology"/>
<dbReference type="GO" id="GO:0005886">
    <property type="term" value="C:plasma membrane"/>
    <property type="evidence" value="ECO:0007669"/>
    <property type="project" value="UniProtKB-SubCell"/>
</dbReference>
<dbReference type="SUPFAM" id="SSF103481">
    <property type="entry name" value="Multidrug resistance efflux transporter EmrE"/>
    <property type="match status" value="1"/>
</dbReference>
<evidence type="ECO:0000256" key="3">
    <source>
        <dbReference type="ARBA" id="ARBA00022692"/>
    </source>
</evidence>
<keyword evidence="3 6" id="KW-0812">Transmembrane</keyword>
<evidence type="ECO:0000256" key="4">
    <source>
        <dbReference type="ARBA" id="ARBA00022989"/>
    </source>
</evidence>
<dbReference type="InterPro" id="IPR037185">
    <property type="entry name" value="EmrE-like"/>
</dbReference>
<comment type="subcellular location">
    <subcellularLocation>
        <location evidence="1 6">Cell membrane</location>
        <topology evidence="1 6">Multi-pass membrane protein</topology>
    </subcellularLocation>
</comment>
<dbReference type="PANTHER" id="PTHR30561:SF9">
    <property type="entry name" value="4-AMINO-4-DEOXY-L-ARABINOSE-PHOSPHOUNDECAPRENOL FLIPPASE SUBUNIT ARNF-RELATED"/>
    <property type="match status" value="1"/>
</dbReference>
<dbReference type="Proteomes" id="UP000450917">
    <property type="component" value="Unassembled WGS sequence"/>
</dbReference>
<gene>
    <name evidence="8" type="ORF">GNP93_22610</name>
</gene>
<dbReference type="Gene3D" id="1.10.3730.20">
    <property type="match status" value="1"/>
</dbReference>
<evidence type="ECO:0000256" key="7">
    <source>
        <dbReference type="SAM" id="Phobius"/>
    </source>
</evidence>
<evidence type="ECO:0000313" key="9">
    <source>
        <dbReference type="Proteomes" id="UP000450917"/>
    </source>
</evidence>
<dbReference type="EMBL" id="WNZX01000026">
    <property type="protein sequence ID" value="MUG73417.1"/>
    <property type="molecule type" value="Genomic_DNA"/>
</dbReference>
<dbReference type="InterPro" id="IPR045324">
    <property type="entry name" value="Small_multidrug_res"/>
</dbReference>
<accession>A0A7X3CUD9</accession>
<dbReference type="Pfam" id="PF00893">
    <property type="entry name" value="Multi_Drug_Res"/>
    <property type="match status" value="1"/>
</dbReference>
<feature type="transmembrane region" description="Helical" evidence="7">
    <location>
        <begin position="100"/>
        <end position="118"/>
    </location>
</feature>
<organism evidence="8 9">
    <name type="scientific">Paenibacillus validus</name>
    <dbReference type="NCBI Taxonomy" id="44253"/>
    <lineage>
        <taxon>Bacteria</taxon>
        <taxon>Bacillati</taxon>
        <taxon>Bacillota</taxon>
        <taxon>Bacilli</taxon>
        <taxon>Bacillales</taxon>
        <taxon>Paenibacillaceae</taxon>
        <taxon>Paenibacillus</taxon>
    </lineage>
</organism>
<reference evidence="8 9" key="1">
    <citation type="submission" date="2019-11" db="EMBL/GenBank/DDBJ databases">
        <title>Draft genome sequences of five Paenibacillus species of dairy origin.</title>
        <authorList>
            <person name="Olajide A.M."/>
            <person name="Chen S."/>
            <person name="Lapointe G."/>
        </authorList>
    </citation>
    <scope>NUCLEOTIDE SEQUENCE [LARGE SCALE GENOMIC DNA]</scope>
    <source>
        <strain evidence="8 9">2CS3</strain>
    </source>
</reference>